<dbReference type="InterPro" id="IPR036097">
    <property type="entry name" value="HisK_dim/P_sf"/>
</dbReference>
<dbReference type="PROSITE" id="PS50110">
    <property type="entry name" value="RESPONSE_REGULATORY"/>
    <property type="match status" value="1"/>
</dbReference>
<keyword evidence="10" id="KW-1185">Reference proteome</keyword>
<dbReference type="InterPro" id="IPR005467">
    <property type="entry name" value="His_kinase_dom"/>
</dbReference>
<dbReference type="Pfam" id="PF10114">
    <property type="entry name" value="PocR"/>
    <property type="match status" value="1"/>
</dbReference>
<protein>
    <recommendedName>
        <fullName evidence="2">histidine kinase</fullName>
        <ecNumber evidence="2">2.7.13.3</ecNumber>
    </recommendedName>
</protein>
<dbReference type="Pfam" id="PF02518">
    <property type="entry name" value="HATPase_c"/>
    <property type="match status" value="1"/>
</dbReference>
<dbReference type="InterPro" id="IPR000700">
    <property type="entry name" value="PAS-assoc_C"/>
</dbReference>
<dbReference type="SUPFAM" id="SSF47384">
    <property type="entry name" value="Homodimeric domain of signal transducing histidine kinase"/>
    <property type="match status" value="1"/>
</dbReference>
<dbReference type="EC" id="2.7.13.3" evidence="2"/>
<dbReference type="InterPro" id="IPR000014">
    <property type="entry name" value="PAS"/>
</dbReference>
<dbReference type="InterPro" id="IPR011006">
    <property type="entry name" value="CheY-like_superfamily"/>
</dbReference>
<dbReference type="PRINTS" id="PR00344">
    <property type="entry name" value="BCTRLSENSOR"/>
</dbReference>
<evidence type="ECO:0000259" key="6">
    <source>
        <dbReference type="PROSITE" id="PS50110"/>
    </source>
</evidence>
<dbReference type="NCBIfam" id="TIGR00229">
    <property type="entry name" value="sensory_box"/>
    <property type="match status" value="1"/>
</dbReference>
<reference evidence="9 10" key="1">
    <citation type="submission" date="2022-01" db="EMBL/GenBank/DDBJ databases">
        <title>Desulfofustis limnae sp. nov., a novel mesophilic sulfate-reducing bacterium isolated from marsh soil.</title>
        <authorList>
            <person name="Watanabe M."/>
            <person name="Takahashi A."/>
            <person name="Kojima H."/>
            <person name="Fukui M."/>
        </authorList>
    </citation>
    <scope>NUCLEOTIDE SEQUENCE [LARGE SCALE GENOMIC DNA]</scope>
    <source>
        <strain evidence="9 10">PPLL</strain>
    </source>
</reference>
<dbReference type="EMBL" id="AP025516">
    <property type="protein sequence ID" value="BDD88374.1"/>
    <property type="molecule type" value="Genomic_DNA"/>
</dbReference>
<name>A0ABN6M8K0_9BACT</name>
<dbReference type="InterPro" id="IPR001610">
    <property type="entry name" value="PAC"/>
</dbReference>
<dbReference type="CDD" id="cd00156">
    <property type="entry name" value="REC"/>
    <property type="match status" value="1"/>
</dbReference>
<comment type="catalytic activity">
    <reaction evidence="1">
        <text>ATP + protein L-histidine = ADP + protein N-phospho-L-histidine.</text>
        <dbReference type="EC" id="2.7.13.3"/>
    </reaction>
</comment>
<dbReference type="PROSITE" id="PS50113">
    <property type="entry name" value="PAC"/>
    <property type="match status" value="1"/>
</dbReference>
<dbReference type="InterPro" id="IPR013655">
    <property type="entry name" value="PAS_fold_3"/>
</dbReference>
<evidence type="ECO:0000259" key="5">
    <source>
        <dbReference type="PROSITE" id="PS50109"/>
    </source>
</evidence>
<dbReference type="PANTHER" id="PTHR43065:SF42">
    <property type="entry name" value="TWO-COMPONENT SENSOR PPRA"/>
    <property type="match status" value="1"/>
</dbReference>
<dbReference type="SMART" id="SM00091">
    <property type="entry name" value="PAS"/>
    <property type="match status" value="1"/>
</dbReference>
<dbReference type="PANTHER" id="PTHR43065">
    <property type="entry name" value="SENSOR HISTIDINE KINASE"/>
    <property type="match status" value="1"/>
</dbReference>
<dbReference type="CDD" id="cd00130">
    <property type="entry name" value="PAS"/>
    <property type="match status" value="1"/>
</dbReference>
<dbReference type="SUPFAM" id="SSF55785">
    <property type="entry name" value="PYP-like sensor domain (PAS domain)"/>
    <property type="match status" value="1"/>
</dbReference>
<dbReference type="Pfam" id="PF00512">
    <property type="entry name" value="HisKA"/>
    <property type="match status" value="1"/>
</dbReference>
<gene>
    <name evidence="9" type="ORF">DPPLL_27390</name>
</gene>
<dbReference type="Pfam" id="PF00072">
    <property type="entry name" value="Response_reg"/>
    <property type="match status" value="1"/>
</dbReference>
<evidence type="ECO:0000259" key="7">
    <source>
        <dbReference type="PROSITE" id="PS50112"/>
    </source>
</evidence>
<dbReference type="SMART" id="SM00086">
    <property type="entry name" value="PAC"/>
    <property type="match status" value="1"/>
</dbReference>
<accession>A0ABN6M8K0</accession>
<dbReference type="InterPro" id="IPR003661">
    <property type="entry name" value="HisK_dim/P_dom"/>
</dbReference>
<evidence type="ECO:0000256" key="1">
    <source>
        <dbReference type="ARBA" id="ARBA00000085"/>
    </source>
</evidence>
<feature type="modified residue" description="4-aspartylphosphate" evidence="4">
    <location>
        <position position="528"/>
    </location>
</feature>
<dbReference type="PROSITE" id="PS50109">
    <property type="entry name" value="HIS_KIN"/>
    <property type="match status" value="1"/>
</dbReference>
<feature type="domain" description="Response regulatory" evidence="6">
    <location>
        <begin position="477"/>
        <end position="593"/>
    </location>
</feature>
<evidence type="ECO:0000313" key="9">
    <source>
        <dbReference type="EMBL" id="BDD88374.1"/>
    </source>
</evidence>
<dbReference type="SMART" id="SM00388">
    <property type="entry name" value="HisKA"/>
    <property type="match status" value="1"/>
</dbReference>
<dbReference type="SUPFAM" id="SSF52172">
    <property type="entry name" value="CheY-like"/>
    <property type="match status" value="1"/>
</dbReference>
<dbReference type="Gene3D" id="3.30.450.20">
    <property type="entry name" value="PAS domain"/>
    <property type="match status" value="1"/>
</dbReference>
<dbReference type="Gene3D" id="1.10.287.130">
    <property type="match status" value="1"/>
</dbReference>
<feature type="domain" description="Histidine kinase" evidence="5">
    <location>
        <begin position="234"/>
        <end position="458"/>
    </location>
</feature>
<proteinExistence type="predicted"/>
<evidence type="ECO:0000256" key="4">
    <source>
        <dbReference type="PROSITE-ProRule" id="PRU00169"/>
    </source>
</evidence>
<dbReference type="PROSITE" id="PS50112">
    <property type="entry name" value="PAS"/>
    <property type="match status" value="1"/>
</dbReference>
<sequence>MVAQVWAGQFFYEVPGSETHRWFREQARRYGFAEDAYLTALDRVPVVTPEVHARVVALLTALAAQLGRLGVARISEQRRGEQIQHNEKLLHLVLEAFEDGFWDWRIPDDTVVWSSQCYRMLGYQPDTFPEHIEEWRDLIHPDDREVLIAKQKETLRHGDTFSHEFRLRAADGNFVWVHGRGRIIERTSDGRASRMVGTIADISERKTAEEQAAILQQQLRQAQKLEAIGTLAGGIAHDFNNILGAMIGFTDLVAEDLPADSAQGRNLQKVLQAGHRARDLIGQILAFSRQAKPERVALQPQTIVKEVVKLLRSTLPATITIKQSIDPACDLVDIDPSQFYQVLMNLCTNAFHAMEERGGTLGIVLRPAANVPERLRRQAERSGEQYLELLVSDTGHGINKALVDKIFDPFFTTKEENKGTGMGLSIVFGIVSEYGGAVTVESEEGSGSVFRVFLPFTRRPAQEAEPETASLSGGDEHIMLVDDEALLLEMTGKVLQRLGYTVTRVGDGRQALELFRAEPQRYDLVITDQTMPGLTGMDLAARLLALRPDLPVLLCTGYSAGISEEKVVQAGLKGLLYKPLLRKDLAGTIRRVLQGRTIRTTVPGEA</sequence>
<dbReference type="Proteomes" id="UP000830055">
    <property type="component" value="Chromosome"/>
</dbReference>
<dbReference type="InterPro" id="IPR035965">
    <property type="entry name" value="PAS-like_dom_sf"/>
</dbReference>
<dbReference type="InterPro" id="IPR003594">
    <property type="entry name" value="HATPase_dom"/>
</dbReference>
<dbReference type="InterPro" id="IPR001789">
    <property type="entry name" value="Sig_transdc_resp-reg_receiver"/>
</dbReference>
<keyword evidence="3 4" id="KW-0597">Phosphoprotein</keyword>
<evidence type="ECO:0000259" key="8">
    <source>
        <dbReference type="PROSITE" id="PS50113"/>
    </source>
</evidence>
<evidence type="ECO:0000313" key="10">
    <source>
        <dbReference type="Proteomes" id="UP000830055"/>
    </source>
</evidence>
<dbReference type="Gene3D" id="3.40.50.2300">
    <property type="match status" value="1"/>
</dbReference>
<evidence type="ECO:0000256" key="2">
    <source>
        <dbReference type="ARBA" id="ARBA00012438"/>
    </source>
</evidence>
<dbReference type="Gene3D" id="3.30.565.10">
    <property type="entry name" value="Histidine kinase-like ATPase, C-terminal domain"/>
    <property type="match status" value="1"/>
</dbReference>
<dbReference type="Pfam" id="PF08447">
    <property type="entry name" value="PAS_3"/>
    <property type="match status" value="1"/>
</dbReference>
<dbReference type="InterPro" id="IPR036890">
    <property type="entry name" value="HATPase_C_sf"/>
</dbReference>
<feature type="domain" description="PAS" evidence="7">
    <location>
        <begin position="86"/>
        <end position="158"/>
    </location>
</feature>
<evidence type="ECO:0000256" key="3">
    <source>
        <dbReference type="ARBA" id="ARBA00022553"/>
    </source>
</evidence>
<dbReference type="SMART" id="SM00448">
    <property type="entry name" value="REC"/>
    <property type="match status" value="1"/>
</dbReference>
<dbReference type="SUPFAM" id="SSF55874">
    <property type="entry name" value="ATPase domain of HSP90 chaperone/DNA topoisomerase II/histidine kinase"/>
    <property type="match status" value="1"/>
</dbReference>
<dbReference type="InterPro" id="IPR004358">
    <property type="entry name" value="Sig_transdc_His_kin-like_C"/>
</dbReference>
<feature type="domain" description="PAC" evidence="8">
    <location>
        <begin position="161"/>
        <end position="214"/>
    </location>
</feature>
<dbReference type="InterPro" id="IPR018771">
    <property type="entry name" value="PocR_dom"/>
</dbReference>
<dbReference type="SMART" id="SM00387">
    <property type="entry name" value="HATPase_c"/>
    <property type="match status" value="1"/>
</dbReference>
<organism evidence="9 10">
    <name type="scientific">Desulfofustis limnaeus</name>
    <dbReference type="NCBI Taxonomy" id="2740163"/>
    <lineage>
        <taxon>Bacteria</taxon>
        <taxon>Pseudomonadati</taxon>
        <taxon>Thermodesulfobacteriota</taxon>
        <taxon>Desulfobulbia</taxon>
        <taxon>Desulfobulbales</taxon>
        <taxon>Desulfocapsaceae</taxon>
        <taxon>Desulfofustis</taxon>
    </lineage>
</organism>